<dbReference type="AlphaFoldDB" id="A0AAX3IST1"/>
<evidence type="ECO:0000313" key="2">
    <source>
        <dbReference type="Proteomes" id="UP000658741"/>
    </source>
</evidence>
<proteinExistence type="predicted"/>
<dbReference type="Proteomes" id="UP000658741">
    <property type="component" value="Unassembled WGS sequence"/>
</dbReference>
<dbReference type="EMBL" id="CABFLD010000035">
    <property type="protein sequence ID" value="VTX66782.1"/>
    <property type="molecule type" value="Genomic_DNA"/>
</dbReference>
<accession>A0AAX3IST1</accession>
<protein>
    <submittedName>
        <fullName evidence="1">Uncharacterized protein</fullName>
    </submittedName>
</protein>
<gene>
    <name evidence="1" type="ORF">CAGEJMGA_01166</name>
</gene>
<reference evidence="1" key="1">
    <citation type="submission" date="2019-05" db="EMBL/GenBank/DDBJ databases">
        <authorList>
            <person name="Hibberd M."/>
        </authorList>
    </citation>
    <scope>NUCLEOTIDE SEQUENCE</scope>
    <source>
        <strain evidence="1">Haemophilus_influenzae_BgEED16</strain>
    </source>
</reference>
<comment type="caution">
    <text evidence="1">The sequence shown here is derived from an EMBL/GenBank/DDBJ whole genome shotgun (WGS) entry which is preliminary data.</text>
</comment>
<sequence>MENLDLQPIGERKNKPIYQSDKMNLINMETSD</sequence>
<organism evidence="1 2">
    <name type="scientific">Haemophilus influenzae</name>
    <dbReference type="NCBI Taxonomy" id="727"/>
    <lineage>
        <taxon>Bacteria</taxon>
        <taxon>Pseudomonadati</taxon>
        <taxon>Pseudomonadota</taxon>
        <taxon>Gammaproteobacteria</taxon>
        <taxon>Pasteurellales</taxon>
        <taxon>Pasteurellaceae</taxon>
        <taxon>Haemophilus</taxon>
    </lineage>
</organism>
<name>A0AAX3IST1_HAEIF</name>
<evidence type="ECO:0000313" key="1">
    <source>
        <dbReference type="EMBL" id="VTX66782.1"/>
    </source>
</evidence>